<proteinExistence type="inferred from homology"/>
<dbReference type="GO" id="GO:0055085">
    <property type="term" value="P:transmembrane transport"/>
    <property type="evidence" value="ECO:0007669"/>
    <property type="project" value="UniProtKB-ARBA"/>
</dbReference>
<dbReference type="AlphaFoldDB" id="A0A1S6HUU8"/>
<dbReference type="KEGG" id="spsw:Sps_04221"/>
<dbReference type="InterPro" id="IPR050555">
    <property type="entry name" value="Bact_Solute-Bind_Prot2"/>
</dbReference>
<dbReference type="SUPFAM" id="SSF53822">
    <property type="entry name" value="Periplasmic binding protein-like I"/>
    <property type="match status" value="1"/>
</dbReference>
<feature type="chain" id="PRO_5012932965" evidence="3">
    <location>
        <begin position="26"/>
        <end position="338"/>
    </location>
</feature>
<keyword evidence="6" id="KW-1185">Reference proteome</keyword>
<evidence type="ECO:0000256" key="1">
    <source>
        <dbReference type="ARBA" id="ARBA00004418"/>
    </source>
</evidence>
<dbReference type="Gene3D" id="3.40.50.2300">
    <property type="match status" value="2"/>
</dbReference>
<dbReference type="InterPro" id="IPR028082">
    <property type="entry name" value="Peripla_BP_I"/>
</dbReference>
<comment type="similarity">
    <text evidence="2">Belongs to the bacterial solute-binding protein 2 family.</text>
</comment>
<feature type="domain" description="Periplasmic binding protein" evidence="4">
    <location>
        <begin position="30"/>
        <end position="314"/>
    </location>
</feature>
<gene>
    <name evidence="5" type="ORF">Sps_04221</name>
</gene>
<organism evidence="5 6">
    <name type="scientific">Shewanella psychrophila</name>
    <dbReference type="NCBI Taxonomy" id="225848"/>
    <lineage>
        <taxon>Bacteria</taxon>
        <taxon>Pseudomonadati</taxon>
        <taxon>Pseudomonadota</taxon>
        <taxon>Gammaproteobacteria</taxon>
        <taxon>Alteromonadales</taxon>
        <taxon>Shewanellaceae</taxon>
        <taxon>Shewanella</taxon>
    </lineage>
</organism>
<sequence>MSPVRCIIYCIFYCLLLSLSFTAIAENLRFALIPKEINNPFFVATGEGCRVAAAKLGNVECIFRGSSNIDVRAQDKIISDLIEEGVDGIAVSVSQSEFLASHSIQKAIKRGIPIITYDADFDRETLNKYQNLRLAYVGSNDFELGKALGKQLMLHRPDGGSVIIQSGRPDSPNLKLRVMGVRSALSGKSYILPPGERLTGENGWTEFSEPLYNLGQFDNALRDLKTVLGSYKSRQIDAFIAVGGWPQFIDGYRELVEPYKMSLEKKEIILLIADTAKIQLEYLRENLAHGNIGQNPFEMGKQAIFTLHKIVTKQEYKKEINIPLTYCTPENYSTCVKE</sequence>
<comment type="subcellular location">
    <subcellularLocation>
        <location evidence="1">Periplasm</location>
    </subcellularLocation>
</comment>
<feature type="signal peptide" evidence="3">
    <location>
        <begin position="1"/>
        <end position="25"/>
    </location>
</feature>
<name>A0A1S6HUU8_9GAMM</name>
<evidence type="ECO:0000313" key="6">
    <source>
        <dbReference type="Proteomes" id="UP000189545"/>
    </source>
</evidence>
<dbReference type="EMBL" id="CP014782">
    <property type="protein sequence ID" value="AQS39327.1"/>
    <property type="molecule type" value="Genomic_DNA"/>
</dbReference>
<reference evidence="5 6" key="1">
    <citation type="submission" date="2016-03" db="EMBL/GenBank/DDBJ databases">
        <title>Complete genome sequence of Shewanella psychrophila WP2, a deep sea bacterium isolated from west Pacific sediment.</title>
        <authorList>
            <person name="Xu G."/>
            <person name="Jian H."/>
        </authorList>
    </citation>
    <scope>NUCLEOTIDE SEQUENCE [LARGE SCALE GENOMIC DNA]</scope>
    <source>
        <strain evidence="5 6">WP2</strain>
    </source>
</reference>
<dbReference type="InterPro" id="IPR025997">
    <property type="entry name" value="SBP_2_dom"/>
</dbReference>
<evidence type="ECO:0000259" key="4">
    <source>
        <dbReference type="Pfam" id="PF13407"/>
    </source>
</evidence>
<dbReference type="PANTHER" id="PTHR30036">
    <property type="entry name" value="D-XYLOSE-BINDING PERIPLASMIC PROTEIN"/>
    <property type="match status" value="1"/>
</dbReference>
<evidence type="ECO:0000313" key="5">
    <source>
        <dbReference type="EMBL" id="AQS39327.1"/>
    </source>
</evidence>
<dbReference type="GO" id="GO:0030246">
    <property type="term" value="F:carbohydrate binding"/>
    <property type="evidence" value="ECO:0007669"/>
    <property type="project" value="TreeGrafter"/>
</dbReference>
<dbReference type="OrthoDB" id="3189720at2"/>
<dbReference type="STRING" id="225848.Sps_04221"/>
<keyword evidence="3" id="KW-0732">Signal</keyword>
<evidence type="ECO:0000256" key="3">
    <source>
        <dbReference type="SAM" id="SignalP"/>
    </source>
</evidence>
<evidence type="ECO:0000256" key="2">
    <source>
        <dbReference type="ARBA" id="ARBA00007639"/>
    </source>
</evidence>
<dbReference type="PANTHER" id="PTHR30036:SF7">
    <property type="entry name" value="ABC TRANSPORTER PERIPLASMIC-BINDING PROTEIN YPHF"/>
    <property type="match status" value="1"/>
</dbReference>
<dbReference type="Pfam" id="PF13407">
    <property type="entry name" value="Peripla_BP_4"/>
    <property type="match status" value="1"/>
</dbReference>
<accession>A0A1S6HUU8</accession>
<dbReference type="Proteomes" id="UP000189545">
    <property type="component" value="Chromosome"/>
</dbReference>
<protein>
    <submittedName>
        <fullName evidence="5">Monosaccharide ABC transporter substrate-binding protein, CUT2 family</fullName>
    </submittedName>
</protein>
<dbReference type="GO" id="GO:0030288">
    <property type="term" value="C:outer membrane-bounded periplasmic space"/>
    <property type="evidence" value="ECO:0007669"/>
    <property type="project" value="TreeGrafter"/>
</dbReference>